<dbReference type="GO" id="GO:0005634">
    <property type="term" value="C:nucleus"/>
    <property type="evidence" value="ECO:0007669"/>
    <property type="project" value="UniProtKB-SubCell"/>
</dbReference>
<feature type="region of interest" description="Disordered" evidence="6">
    <location>
        <begin position="222"/>
        <end position="274"/>
    </location>
</feature>
<keyword evidence="3" id="KW-0805">Transcription regulation</keyword>
<dbReference type="GO" id="GO:0000978">
    <property type="term" value="F:RNA polymerase II cis-regulatory region sequence-specific DNA binding"/>
    <property type="evidence" value="ECO:0007669"/>
    <property type="project" value="TreeGrafter"/>
</dbReference>
<dbReference type="EMBL" id="JALNTZ010000001">
    <property type="protein sequence ID" value="KAJ3667183.1"/>
    <property type="molecule type" value="Genomic_DNA"/>
</dbReference>
<evidence type="ECO:0000256" key="2">
    <source>
        <dbReference type="ARBA" id="ARBA00022473"/>
    </source>
</evidence>
<accession>A0AA38J0W5</accession>
<keyword evidence="9" id="KW-1185">Reference proteome</keyword>
<name>A0AA38J0W5_9CUCU</name>
<keyword evidence="5" id="KW-0539">Nucleus</keyword>
<evidence type="ECO:0000256" key="4">
    <source>
        <dbReference type="ARBA" id="ARBA00023163"/>
    </source>
</evidence>
<keyword evidence="4" id="KW-0804">Transcription</keyword>
<dbReference type="Pfam" id="PF16676">
    <property type="entry name" value="FOXO-TAD"/>
    <property type="match status" value="1"/>
</dbReference>
<evidence type="ECO:0000313" key="9">
    <source>
        <dbReference type="Proteomes" id="UP001168821"/>
    </source>
</evidence>
<protein>
    <recommendedName>
        <fullName evidence="7">FOXO protein transactivation domain-containing protein</fullName>
    </recommendedName>
</protein>
<reference evidence="8" key="1">
    <citation type="journal article" date="2023" name="G3 (Bethesda)">
        <title>Whole genome assemblies of Zophobas morio and Tenebrio molitor.</title>
        <authorList>
            <person name="Kaur S."/>
            <person name="Stinson S.A."/>
            <person name="diCenzo G.C."/>
        </authorList>
    </citation>
    <scope>NUCLEOTIDE SEQUENCE</scope>
    <source>
        <strain evidence="8">QUZm001</strain>
    </source>
</reference>
<dbReference type="Proteomes" id="UP001168821">
    <property type="component" value="Unassembled WGS sequence"/>
</dbReference>
<dbReference type="AlphaFoldDB" id="A0AA38J0W5"/>
<evidence type="ECO:0000256" key="6">
    <source>
        <dbReference type="SAM" id="MobiDB-lite"/>
    </source>
</evidence>
<evidence type="ECO:0000256" key="1">
    <source>
        <dbReference type="ARBA" id="ARBA00004123"/>
    </source>
</evidence>
<gene>
    <name evidence="8" type="ORF">Zmor_002583</name>
</gene>
<feature type="region of interest" description="Disordered" evidence="6">
    <location>
        <begin position="1"/>
        <end position="103"/>
    </location>
</feature>
<feature type="compositionally biased region" description="Low complexity" evidence="6">
    <location>
        <begin position="352"/>
        <end position="362"/>
    </location>
</feature>
<feature type="compositionally biased region" description="Polar residues" evidence="6">
    <location>
        <begin position="1"/>
        <end position="11"/>
    </location>
</feature>
<feature type="domain" description="FOXO protein transactivation" evidence="7">
    <location>
        <begin position="289"/>
        <end position="323"/>
    </location>
</feature>
<sequence length="362" mass="39350">MRVQNEGTGKSSWWMINPDAKPGKSVRRRAASMETSKFEKRRGRVKKKVELMRNGALPDTTPSPSSSVSESLDLFPESPIHSGAGFQLSPDFRPRASSNTSSCGRLSPIPAVVGVEPDWSSPSQFNSANYSPEMPGNYSPDQLAGNLEQGMKLQPDAYMGYINGQTPQQPPPPYTAPYEQFPGRREINSLHATSPYGLSQCPIHRLHSCSCMQVQCKVESMSPAGMSPSYPHSEPSPDPLSSQYMINRGTLPRPSSNSPPLTPQPTQGPPSTMMGQLMGALNSSTVLDDLNINVESFQGGFDCNVEELIKHELSMEGSLDFNFPNQQQTVVPPPETISGISNSQPSAPPPYSTTVTTPSWVH</sequence>
<feature type="compositionally biased region" description="Low complexity" evidence="6">
    <location>
        <begin position="57"/>
        <end position="74"/>
    </location>
</feature>
<evidence type="ECO:0000259" key="7">
    <source>
        <dbReference type="Pfam" id="PF16676"/>
    </source>
</evidence>
<evidence type="ECO:0000256" key="5">
    <source>
        <dbReference type="ARBA" id="ARBA00023242"/>
    </source>
</evidence>
<evidence type="ECO:0000313" key="8">
    <source>
        <dbReference type="EMBL" id="KAJ3667183.1"/>
    </source>
</evidence>
<comment type="subcellular location">
    <subcellularLocation>
        <location evidence="1">Nucleus</location>
    </subcellularLocation>
</comment>
<organism evidence="8 9">
    <name type="scientific">Zophobas morio</name>
    <dbReference type="NCBI Taxonomy" id="2755281"/>
    <lineage>
        <taxon>Eukaryota</taxon>
        <taxon>Metazoa</taxon>
        <taxon>Ecdysozoa</taxon>
        <taxon>Arthropoda</taxon>
        <taxon>Hexapoda</taxon>
        <taxon>Insecta</taxon>
        <taxon>Pterygota</taxon>
        <taxon>Neoptera</taxon>
        <taxon>Endopterygota</taxon>
        <taxon>Coleoptera</taxon>
        <taxon>Polyphaga</taxon>
        <taxon>Cucujiformia</taxon>
        <taxon>Tenebrionidae</taxon>
        <taxon>Zophobas</taxon>
    </lineage>
</organism>
<comment type="caution">
    <text evidence="8">The sequence shown here is derived from an EMBL/GenBank/DDBJ whole genome shotgun (WGS) entry which is preliminary data.</text>
</comment>
<dbReference type="InterPro" id="IPR032067">
    <property type="entry name" value="FOXO-TAD"/>
</dbReference>
<feature type="region of interest" description="Disordered" evidence="6">
    <location>
        <begin position="334"/>
        <end position="362"/>
    </location>
</feature>
<proteinExistence type="predicted"/>
<dbReference type="PANTHER" id="PTHR45767:SF2">
    <property type="entry name" value="FORKHEAD BOX PROTEIN O"/>
    <property type="match status" value="1"/>
</dbReference>
<keyword evidence="2" id="KW-0217">Developmental protein</keyword>
<dbReference type="GO" id="GO:0000981">
    <property type="term" value="F:DNA-binding transcription factor activity, RNA polymerase II-specific"/>
    <property type="evidence" value="ECO:0007669"/>
    <property type="project" value="TreeGrafter"/>
</dbReference>
<evidence type="ECO:0000256" key="3">
    <source>
        <dbReference type="ARBA" id="ARBA00023015"/>
    </source>
</evidence>
<dbReference type="PANTHER" id="PTHR45767">
    <property type="entry name" value="FORKHEAD BOX PROTEIN O"/>
    <property type="match status" value="1"/>
</dbReference>